<accession>A0A2P2Q2B5</accession>
<organism evidence="1">
    <name type="scientific">Rhizophora mucronata</name>
    <name type="common">Asiatic mangrove</name>
    <dbReference type="NCBI Taxonomy" id="61149"/>
    <lineage>
        <taxon>Eukaryota</taxon>
        <taxon>Viridiplantae</taxon>
        <taxon>Streptophyta</taxon>
        <taxon>Embryophyta</taxon>
        <taxon>Tracheophyta</taxon>
        <taxon>Spermatophyta</taxon>
        <taxon>Magnoliopsida</taxon>
        <taxon>eudicotyledons</taxon>
        <taxon>Gunneridae</taxon>
        <taxon>Pentapetalae</taxon>
        <taxon>rosids</taxon>
        <taxon>fabids</taxon>
        <taxon>Malpighiales</taxon>
        <taxon>Rhizophoraceae</taxon>
        <taxon>Rhizophora</taxon>
    </lineage>
</organism>
<proteinExistence type="predicted"/>
<reference evidence="1" key="1">
    <citation type="submission" date="2018-02" db="EMBL/GenBank/DDBJ databases">
        <title>Rhizophora mucronata_Transcriptome.</title>
        <authorList>
            <person name="Meera S.P."/>
            <person name="Sreeshan A."/>
            <person name="Augustine A."/>
        </authorList>
    </citation>
    <scope>NUCLEOTIDE SEQUENCE</scope>
    <source>
        <tissue evidence="1">Leaf</tissue>
    </source>
</reference>
<name>A0A2P2Q2B5_RHIMU</name>
<evidence type="ECO:0000313" key="1">
    <source>
        <dbReference type="EMBL" id="MBX61033.1"/>
    </source>
</evidence>
<dbReference type="EMBL" id="GGEC01080549">
    <property type="protein sequence ID" value="MBX61033.1"/>
    <property type="molecule type" value="Transcribed_RNA"/>
</dbReference>
<protein>
    <submittedName>
        <fullName evidence="1">Uncharacterized protein</fullName>
    </submittedName>
</protein>
<sequence length="16" mass="1823">MLITRICKLNWNTGCG</sequence>
<dbReference type="AlphaFoldDB" id="A0A2P2Q2B5"/>